<keyword evidence="5" id="KW-0274">FAD</keyword>
<evidence type="ECO:0000256" key="3">
    <source>
        <dbReference type="ARBA" id="ARBA00005349"/>
    </source>
</evidence>
<dbReference type="Gene3D" id="3.50.50.60">
    <property type="entry name" value="FAD/NAD(P)-binding domain"/>
    <property type="match status" value="2"/>
</dbReference>
<organism evidence="9 10">
    <name type="scientific">Paracoccus solventivorans</name>
    <dbReference type="NCBI Taxonomy" id="53463"/>
    <lineage>
        <taxon>Bacteria</taxon>
        <taxon>Pseudomonadati</taxon>
        <taxon>Pseudomonadota</taxon>
        <taxon>Alphaproteobacteria</taxon>
        <taxon>Rhodobacterales</taxon>
        <taxon>Paracoccaceae</taxon>
        <taxon>Paracoccus</taxon>
    </lineage>
</organism>
<dbReference type="AlphaFoldDB" id="A0A832QWV7"/>
<comment type="pathway">
    <text evidence="2">Cofactor biosynthesis; ubiquinone biosynthesis.</text>
</comment>
<dbReference type="Pfam" id="PF01494">
    <property type="entry name" value="FAD_binding_3"/>
    <property type="match status" value="1"/>
</dbReference>
<dbReference type="EMBL" id="DULP01000163">
    <property type="protein sequence ID" value="HHW34619.1"/>
    <property type="molecule type" value="Genomic_DNA"/>
</dbReference>
<dbReference type="InterPro" id="IPR002938">
    <property type="entry name" value="FAD-bd"/>
</dbReference>
<keyword evidence="7" id="KW-0503">Monooxygenase</keyword>
<evidence type="ECO:0000256" key="6">
    <source>
        <dbReference type="ARBA" id="ARBA00023002"/>
    </source>
</evidence>
<proteinExistence type="inferred from homology"/>
<name>A0A832QWV7_9RHOB</name>
<dbReference type="NCBIfam" id="TIGR01988">
    <property type="entry name" value="Ubi-OHases"/>
    <property type="match status" value="1"/>
</dbReference>
<dbReference type="InterPro" id="IPR036188">
    <property type="entry name" value="FAD/NAD-bd_sf"/>
</dbReference>
<dbReference type="InterPro" id="IPR010971">
    <property type="entry name" value="UbiH/COQ6"/>
</dbReference>
<dbReference type="PANTHER" id="PTHR43876">
    <property type="entry name" value="UBIQUINONE BIOSYNTHESIS MONOOXYGENASE COQ6, MITOCHONDRIAL"/>
    <property type="match status" value="1"/>
</dbReference>
<dbReference type="InterPro" id="IPR051205">
    <property type="entry name" value="UbiH/COQ6_monooxygenase"/>
</dbReference>
<gene>
    <name evidence="9" type="ORF">GXX24_10845</name>
</gene>
<dbReference type="Proteomes" id="UP000580830">
    <property type="component" value="Unassembled WGS sequence"/>
</dbReference>
<protein>
    <submittedName>
        <fullName evidence="9">UbiH/UbiF family hydroxylase</fullName>
    </submittedName>
</protein>
<sequence length="398" mass="42247">MAAAPDTVDVLVSGGGVAGLTAAAGFGAAGLRVLCVDPAPPVTEESGAGADLRTTAFLQPSIALFRRIGLWDRLQPHGAPLQVMRIVDAGGAEPRPRLTRAFDAGEISDQPFGWNLPNWLLRREISARLAELPGVEFRPGTATAGLTAREDAALVGLSDGTRLRARLVVAADGRNSPVRQALGIGVRTIRYGQKALAFAVTHEIPHQNVSTEIHRCGGPFTLVPLPDRDGKPSSAVIWMERGAETARLRALPREAFEVELNDRSAGVLGRLQLATGLTEWPIISQIADRYTGPRTALMAEAAHVVPPIGAQGLNMSLADLSALLDLMTPDPGDAAALARYERERRPEALARLIGIDALNRASMMAPRPLRDLRAAALGGLYALAPVRRAMMRAGLGTR</sequence>
<evidence type="ECO:0000256" key="1">
    <source>
        <dbReference type="ARBA" id="ARBA00001974"/>
    </source>
</evidence>
<dbReference type="GO" id="GO:0016705">
    <property type="term" value="F:oxidoreductase activity, acting on paired donors, with incorporation or reduction of molecular oxygen"/>
    <property type="evidence" value="ECO:0007669"/>
    <property type="project" value="InterPro"/>
</dbReference>
<keyword evidence="4" id="KW-0285">Flavoprotein</keyword>
<evidence type="ECO:0000256" key="2">
    <source>
        <dbReference type="ARBA" id="ARBA00004749"/>
    </source>
</evidence>
<dbReference type="UniPathway" id="UPA00232"/>
<comment type="cofactor">
    <cofactor evidence="1">
        <name>FAD</name>
        <dbReference type="ChEBI" id="CHEBI:57692"/>
    </cofactor>
</comment>
<evidence type="ECO:0000256" key="7">
    <source>
        <dbReference type="ARBA" id="ARBA00023033"/>
    </source>
</evidence>
<evidence type="ECO:0000313" key="9">
    <source>
        <dbReference type="EMBL" id="HHW34619.1"/>
    </source>
</evidence>
<comment type="caution">
    <text evidence="9">The sequence shown here is derived from an EMBL/GenBank/DDBJ whole genome shotgun (WGS) entry which is preliminary data.</text>
</comment>
<keyword evidence="6" id="KW-0560">Oxidoreductase</keyword>
<evidence type="ECO:0000313" key="10">
    <source>
        <dbReference type="Proteomes" id="UP000580830"/>
    </source>
</evidence>
<dbReference type="GO" id="GO:0006744">
    <property type="term" value="P:ubiquinone biosynthetic process"/>
    <property type="evidence" value="ECO:0007669"/>
    <property type="project" value="UniProtKB-UniPathway"/>
</dbReference>
<evidence type="ECO:0000256" key="5">
    <source>
        <dbReference type="ARBA" id="ARBA00022827"/>
    </source>
</evidence>
<dbReference type="SUPFAM" id="SSF51905">
    <property type="entry name" value="FAD/NAD(P)-binding domain"/>
    <property type="match status" value="1"/>
</dbReference>
<accession>A0A832QWV7</accession>
<comment type="similarity">
    <text evidence="3">Belongs to the UbiH/COQ6 family.</text>
</comment>
<dbReference type="PRINTS" id="PR00420">
    <property type="entry name" value="RNGMNOXGNASE"/>
</dbReference>
<dbReference type="GO" id="GO:0071949">
    <property type="term" value="F:FAD binding"/>
    <property type="evidence" value="ECO:0007669"/>
    <property type="project" value="InterPro"/>
</dbReference>
<dbReference type="RefSeq" id="WP_303730636.1">
    <property type="nucleotide sequence ID" value="NZ_DULP01000163.1"/>
</dbReference>
<dbReference type="GO" id="GO:0004497">
    <property type="term" value="F:monooxygenase activity"/>
    <property type="evidence" value="ECO:0007669"/>
    <property type="project" value="UniProtKB-KW"/>
</dbReference>
<evidence type="ECO:0000256" key="4">
    <source>
        <dbReference type="ARBA" id="ARBA00022630"/>
    </source>
</evidence>
<dbReference type="NCBIfam" id="NF005691">
    <property type="entry name" value="PRK07494.1"/>
    <property type="match status" value="1"/>
</dbReference>
<evidence type="ECO:0000259" key="8">
    <source>
        <dbReference type="Pfam" id="PF01494"/>
    </source>
</evidence>
<feature type="domain" description="FAD-binding" evidence="8">
    <location>
        <begin position="8"/>
        <end position="348"/>
    </location>
</feature>
<reference evidence="9 10" key="1">
    <citation type="journal article" date="2020" name="Biotechnol. Biofuels">
        <title>New insights from the biogas microbiome by comprehensive genome-resolved metagenomics of nearly 1600 species originating from multiple anaerobic digesters.</title>
        <authorList>
            <person name="Campanaro S."/>
            <person name="Treu L."/>
            <person name="Rodriguez-R L.M."/>
            <person name="Kovalovszki A."/>
            <person name="Ziels R.M."/>
            <person name="Maus I."/>
            <person name="Zhu X."/>
            <person name="Kougias P.G."/>
            <person name="Basile A."/>
            <person name="Luo G."/>
            <person name="Schluter A."/>
            <person name="Konstantinidis K.T."/>
            <person name="Angelidaki I."/>
        </authorList>
    </citation>
    <scope>NUCLEOTIDE SEQUENCE [LARGE SCALE GENOMIC DNA]</scope>
    <source>
        <strain evidence="9">AS04akNAM_125</strain>
    </source>
</reference>
<dbReference type="PANTHER" id="PTHR43876:SF7">
    <property type="entry name" value="UBIQUINONE BIOSYNTHESIS MONOOXYGENASE COQ6, MITOCHONDRIAL"/>
    <property type="match status" value="1"/>
</dbReference>